<dbReference type="SMART" id="SM00132">
    <property type="entry name" value="LIM"/>
    <property type="match status" value="1"/>
</dbReference>
<feature type="compositionally biased region" description="Polar residues" evidence="5">
    <location>
        <begin position="128"/>
        <end position="137"/>
    </location>
</feature>
<evidence type="ECO:0000256" key="3">
    <source>
        <dbReference type="ARBA" id="ARBA00023038"/>
    </source>
</evidence>
<feature type="region of interest" description="Disordered" evidence="5">
    <location>
        <begin position="319"/>
        <end position="604"/>
    </location>
</feature>
<sequence length="754" mass="80517">MSNEGDRAAVFRTTKVRTKLKGDASWMQNRSEPKNVSVEEKPWMAEVRAGRVDGAPIETSPVSSPVKSTPSPVKSDTEKAPTGFLIRGVFTKLDTPASSSTSNGFSGTTQFNKKASESYKKIAPHTVRPTSENQDGSVSHEEKERRTQTANSVLKKSAPRQRSYVLSAAKIYESKENPADTSSVNGSPSFVAKRVEITDDDESVASPSPVITPPLSPVVPVTSAASAAAPKPRKLVDTGVKTAVDVFDAAVPKPVKEDPTPVSDTEKDPFEGMKPGCIKVATPLPELKLIEAVSPDAEPDNSKVSSIPLVKLTPASPIQVSPTLASPAPASPPPATAAPKNPAPVSPPPASPAPVSSDLKEDTVTTEPTPEPSPKPRSTVDTLTALSDTLISFDTSPNSSKNDEPVLAEEEGGSADSHTEDGVEQEPTPELSNCEPITDDLLALNDGPETSAEPVPPSPGRWSQDLFGELDSLSTQQEEEKQTDETSKETQSPTETVTVPTKTVIITDKSSADPFDPYPIGTTSPNSSSDLLQPLVDVSINRKSPTSIKNDDPSPYTNMSSDALESLADDIIPIDTDTTSPAQTTNTKESQKAEPAGQAEDQQTLVKFERNPEDTETVTTITTIREPHSEPEPAMDSHETSPVMEEEKHVQTPEHETKKGFVYVKEYVSDAVDSGPDYKTNSAYSSDSLSSICTYCGEPVGNDAKITIEYLNINCHPACFKCGVCGKLMGDLLYNMFLHGGKVHCESCYSKALD</sequence>
<gene>
    <name evidence="7" type="ORF">FSCOSCO3_A028029</name>
</gene>
<proteinExistence type="predicted"/>
<feature type="compositionally biased region" description="Basic and acidic residues" evidence="5">
    <location>
        <begin position="31"/>
        <end position="51"/>
    </location>
</feature>
<evidence type="ECO:0000313" key="7">
    <source>
        <dbReference type="EMBL" id="CAK6956428.1"/>
    </source>
</evidence>
<feature type="compositionally biased region" description="Low complexity" evidence="5">
    <location>
        <begin position="489"/>
        <end position="507"/>
    </location>
</feature>
<feature type="compositionally biased region" description="Basic and acidic residues" evidence="5">
    <location>
        <begin position="138"/>
        <end position="147"/>
    </location>
</feature>
<accession>A0AAV1NBC5</accession>
<dbReference type="PROSITE" id="PS50023">
    <property type="entry name" value="LIM_DOMAIN_2"/>
    <property type="match status" value="1"/>
</dbReference>
<dbReference type="PROSITE" id="PS00478">
    <property type="entry name" value="LIM_DOMAIN_1"/>
    <property type="match status" value="1"/>
</dbReference>
<dbReference type="EMBL" id="CAWUFR010000025">
    <property type="protein sequence ID" value="CAK6956428.1"/>
    <property type="molecule type" value="Genomic_DNA"/>
</dbReference>
<evidence type="ECO:0000256" key="4">
    <source>
        <dbReference type="PROSITE-ProRule" id="PRU00125"/>
    </source>
</evidence>
<evidence type="ECO:0000256" key="1">
    <source>
        <dbReference type="ARBA" id="ARBA00022723"/>
    </source>
</evidence>
<dbReference type="AlphaFoldDB" id="A0AAV1NBC5"/>
<feature type="compositionally biased region" description="Low complexity" evidence="5">
    <location>
        <begin position="569"/>
        <end position="579"/>
    </location>
</feature>
<feature type="compositionally biased region" description="Low complexity" evidence="5">
    <location>
        <begin position="59"/>
        <end position="74"/>
    </location>
</feature>
<evidence type="ECO:0000256" key="2">
    <source>
        <dbReference type="ARBA" id="ARBA00022833"/>
    </source>
</evidence>
<dbReference type="CDD" id="cd08368">
    <property type="entry name" value="LIM"/>
    <property type="match status" value="1"/>
</dbReference>
<evidence type="ECO:0000313" key="8">
    <source>
        <dbReference type="Proteomes" id="UP001314229"/>
    </source>
</evidence>
<comment type="caution">
    <text evidence="7">The sequence shown here is derived from an EMBL/GenBank/DDBJ whole genome shotgun (WGS) entry which is preliminary data.</text>
</comment>
<organism evidence="7 8">
    <name type="scientific">Scomber scombrus</name>
    <name type="common">Atlantic mackerel</name>
    <name type="synonym">Scomber vernalis</name>
    <dbReference type="NCBI Taxonomy" id="13677"/>
    <lineage>
        <taxon>Eukaryota</taxon>
        <taxon>Metazoa</taxon>
        <taxon>Chordata</taxon>
        <taxon>Craniata</taxon>
        <taxon>Vertebrata</taxon>
        <taxon>Euteleostomi</taxon>
        <taxon>Actinopterygii</taxon>
        <taxon>Neopterygii</taxon>
        <taxon>Teleostei</taxon>
        <taxon>Neoteleostei</taxon>
        <taxon>Acanthomorphata</taxon>
        <taxon>Pelagiaria</taxon>
        <taxon>Scombriformes</taxon>
        <taxon>Scombridae</taxon>
        <taxon>Scomber</taxon>
    </lineage>
</organism>
<feature type="region of interest" description="Disordered" evidence="5">
    <location>
        <begin position="21"/>
        <end position="80"/>
    </location>
</feature>
<feature type="compositionally biased region" description="Pro residues" evidence="5">
    <location>
        <begin position="329"/>
        <end position="352"/>
    </location>
</feature>
<dbReference type="InterPro" id="IPR001781">
    <property type="entry name" value="Znf_LIM"/>
</dbReference>
<name>A0AAV1NBC5_SCOSC</name>
<evidence type="ECO:0000256" key="5">
    <source>
        <dbReference type="SAM" id="MobiDB-lite"/>
    </source>
</evidence>
<keyword evidence="3 4" id="KW-0440">LIM domain</keyword>
<keyword evidence="8" id="KW-1185">Reference proteome</keyword>
<feature type="compositionally biased region" description="Polar residues" evidence="5">
    <location>
        <begin position="380"/>
        <end position="400"/>
    </location>
</feature>
<dbReference type="Proteomes" id="UP001314229">
    <property type="component" value="Unassembled WGS sequence"/>
</dbReference>
<dbReference type="PANTHER" id="PTHR15468:SF2">
    <property type="entry name" value="ZINC FINGER PROTEIN 185"/>
    <property type="match status" value="1"/>
</dbReference>
<dbReference type="Gene3D" id="2.10.110.10">
    <property type="entry name" value="Cysteine Rich Protein"/>
    <property type="match status" value="1"/>
</dbReference>
<feature type="compositionally biased region" description="Low complexity" evidence="5">
    <location>
        <begin position="98"/>
        <end position="109"/>
    </location>
</feature>
<feature type="compositionally biased region" description="Basic and acidic residues" evidence="5">
    <location>
        <begin position="478"/>
        <end position="488"/>
    </location>
</feature>
<feature type="region of interest" description="Disordered" evidence="5">
    <location>
        <begin position="93"/>
        <end position="161"/>
    </location>
</feature>
<feature type="domain" description="LIM zinc-binding" evidence="6">
    <location>
        <begin position="691"/>
        <end position="754"/>
    </location>
</feature>
<dbReference type="InterPro" id="IPR052621">
    <property type="entry name" value="Cell_Prolif/Cornif_Regul"/>
</dbReference>
<protein>
    <submittedName>
        <fullName evidence="7">Flocculation protein FLO11-like isoform X1</fullName>
    </submittedName>
</protein>
<feature type="compositionally biased region" description="Polar residues" evidence="5">
    <location>
        <begin position="521"/>
        <end position="531"/>
    </location>
</feature>
<dbReference type="PANTHER" id="PTHR15468">
    <property type="entry name" value="ZNF185"/>
    <property type="match status" value="1"/>
</dbReference>
<reference evidence="7 8" key="1">
    <citation type="submission" date="2024-01" db="EMBL/GenBank/DDBJ databases">
        <authorList>
            <person name="Alioto T."/>
            <person name="Alioto T."/>
            <person name="Gomez Garrido J."/>
        </authorList>
    </citation>
    <scope>NUCLEOTIDE SEQUENCE [LARGE SCALE GENOMIC DNA]</scope>
</reference>
<feature type="region of interest" description="Disordered" evidence="5">
    <location>
        <begin position="252"/>
        <end position="277"/>
    </location>
</feature>
<evidence type="ECO:0000259" key="6">
    <source>
        <dbReference type="PROSITE" id="PS50023"/>
    </source>
</evidence>
<keyword evidence="2 4" id="KW-0862">Zinc</keyword>
<dbReference type="Pfam" id="PF00412">
    <property type="entry name" value="LIM"/>
    <property type="match status" value="1"/>
</dbReference>
<feature type="compositionally biased region" description="Basic and acidic residues" evidence="5">
    <location>
        <begin position="254"/>
        <end position="271"/>
    </location>
</feature>
<dbReference type="GO" id="GO:0046872">
    <property type="term" value="F:metal ion binding"/>
    <property type="evidence" value="ECO:0007669"/>
    <property type="project" value="UniProtKB-KW"/>
</dbReference>
<keyword evidence="1 4" id="KW-0479">Metal-binding</keyword>